<feature type="domain" description="Type II secretion system protein GspI C-terminal" evidence="10">
    <location>
        <begin position="52"/>
        <end position="129"/>
    </location>
</feature>
<dbReference type="Proteomes" id="UP001175604">
    <property type="component" value="Unassembled WGS sequence"/>
</dbReference>
<dbReference type="Gene3D" id="3.30.1300.30">
    <property type="entry name" value="GSPII I/J protein-like"/>
    <property type="match status" value="1"/>
</dbReference>
<evidence type="ECO:0000256" key="6">
    <source>
        <dbReference type="ARBA" id="ARBA00022692"/>
    </source>
</evidence>
<protein>
    <recommendedName>
        <fullName evidence="9">Type II secretion system protein I</fullName>
        <shortName evidence="9">T2SS minor pseudopilin I</shortName>
    </recommendedName>
</protein>
<dbReference type="InterPro" id="IPR010052">
    <property type="entry name" value="T2SS_protein-GspI"/>
</dbReference>
<dbReference type="PANTHER" id="PTHR38779">
    <property type="entry name" value="TYPE II SECRETION SYSTEM PROTEIN I-RELATED"/>
    <property type="match status" value="1"/>
</dbReference>
<dbReference type="PROSITE" id="PS00409">
    <property type="entry name" value="PROKAR_NTER_METHYL"/>
    <property type="match status" value="1"/>
</dbReference>
<evidence type="ECO:0000256" key="2">
    <source>
        <dbReference type="ARBA" id="ARBA00008358"/>
    </source>
</evidence>
<comment type="function">
    <text evidence="9">Component of the type II secretion system required for the energy-dependent secretion of extracellular factors such as proteases and toxins from the periplasm.</text>
</comment>
<dbReference type="InterPro" id="IPR003413">
    <property type="entry name" value="T2SS_GspI_C"/>
</dbReference>
<dbReference type="RefSeq" id="WP_289785945.1">
    <property type="nucleotide sequence ID" value="NZ_JAUDJE010000012.1"/>
</dbReference>
<reference evidence="11" key="1">
    <citation type="submission" date="2023-06" db="EMBL/GenBank/DDBJ databases">
        <title>full genome analysis of Phenantherene degrader P3.</title>
        <authorList>
            <person name="Akbar A."/>
            <person name="Rahmeh R."/>
            <person name="Kishk M."/>
        </authorList>
    </citation>
    <scope>NUCLEOTIDE SEQUENCE</scope>
    <source>
        <strain evidence="11">P3</strain>
    </source>
</reference>
<organism evidence="11 12">
    <name type="scientific">Bordetella petrii</name>
    <dbReference type="NCBI Taxonomy" id="94624"/>
    <lineage>
        <taxon>Bacteria</taxon>
        <taxon>Pseudomonadati</taxon>
        <taxon>Pseudomonadota</taxon>
        <taxon>Betaproteobacteria</taxon>
        <taxon>Burkholderiales</taxon>
        <taxon>Alcaligenaceae</taxon>
        <taxon>Bordetella</taxon>
    </lineage>
</organism>
<dbReference type="InterPro" id="IPR045584">
    <property type="entry name" value="Pilin-like"/>
</dbReference>
<dbReference type="SUPFAM" id="SSF54523">
    <property type="entry name" value="Pili subunits"/>
    <property type="match status" value="2"/>
</dbReference>
<comment type="subcellular location">
    <subcellularLocation>
        <location evidence="1 9">Cell inner membrane</location>
        <topology evidence="1 9">Single-pass membrane protein</topology>
    </subcellularLocation>
</comment>
<keyword evidence="3" id="KW-1003">Cell membrane</keyword>
<evidence type="ECO:0000256" key="9">
    <source>
        <dbReference type="RuleBase" id="RU368030"/>
    </source>
</evidence>
<accession>A0ABT7W4Z3</accession>
<keyword evidence="6 9" id="KW-0812">Transmembrane</keyword>
<evidence type="ECO:0000256" key="8">
    <source>
        <dbReference type="ARBA" id="ARBA00023136"/>
    </source>
</evidence>
<dbReference type="InterPro" id="IPR012902">
    <property type="entry name" value="N_methyl_site"/>
</dbReference>
<evidence type="ECO:0000256" key="7">
    <source>
        <dbReference type="ARBA" id="ARBA00022989"/>
    </source>
</evidence>
<proteinExistence type="inferred from homology"/>
<dbReference type="EMBL" id="JAUDJE010000012">
    <property type="protein sequence ID" value="MDM9560239.1"/>
    <property type="molecule type" value="Genomic_DNA"/>
</dbReference>
<comment type="caution">
    <text evidence="11">The sequence shown here is derived from an EMBL/GenBank/DDBJ whole genome shotgun (WGS) entry which is preliminary data.</text>
</comment>
<evidence type="ECO:0000313" key="11">
    <source>
        <dbReference type="EMBL" id="MDM9560239.1"/>
    </source>
</evidence>
<dbReference type="NCBIfam" id="TIGR01707">
    <property type="entry name" value="gspI"/>
    <property type="match status" value="1"/>
</dbReference>
<keyword evidence="7 9" id="KW-1133">Transmembrane helix</keyword>
<name>A0ABT7W4Z3_9BORD</name>
<keyword evidence="4 9" id="KW-0488">Methylation</keyword>
<keyword evidence="12" id="KW-1185">Reference proteome</keyword>
<sequence>MRSAERRRRAAARGQRGFTLIEVLVALAIIAVAMGAAMRATQVMLDNNRAIRNKTLALMAAENALAQLRLEQAFPRAGTQTTPCPQGALALRCELEIRNSLNRNFRQVTVRVRDSGQGGATLAELTGLVSQIR</sequence>
<dbReference type="Pfam" id="PF07963">
    <property type="entry name" value="N_methyl"/>
    <property type="match status" value="1"/>
</dbReference>
<evidence type="ECO:0000256" key="5">
    <source>
        <dbReference type="ARBA" id="ARBA00022519"/>
    </source>
</evidence>
<dbReference type="NCBIfam" id="TIGR02532">
    <property type="entry name" value="IV_pilin_GFxxxE"/>
    <property type="match status" value="1"/>
</dbReference>
<keyword evidence="8 9" id="KW-0472">Membrane</keyword>
<evidence type="ECO:0000256" key="4">
    <source>
        <dbReference type="ARBA" id="ARBA00022481"/>
    </source>
</evidence>
<evidence type="ECO:0000256" key="1">
    <source>
        <dbReference type="ARBA" id="ARBA00004377"/>
    </source>
</evidence>
<comment type="subunit">
    <text evidence="9">Type II secretion is composed of four main components: the outer membrane complex, the inner membrane complex, the cytoplasmic secretion ATPase and the periplasm-spanning pseudopilus.</text>
</comment>
<evidence type="ECO:0000259" key="10">
    <source>
        <dbReference type="Pfam" id="PF02501"/>
    </source>
</evidence>
<dbReference type="PANTHER" id="PTHR38779:SF2">
    <property type="entry name" value="TYPE II SECRETION SYSTEM PROTEIN I-RELATED"/>
    <property type="match status" value="1"/>
</dbReference>
<comment type="similarity">
    <text evidence="2 9">Belongs to the GSP I family.</text>
</comment>
<keyword evidence="5 9" id="KW-0997">Cell inner membrane</keyword>
<gene>
    <name evidence="11" type="primary">gspI</name>
    <name evidence="11" type="ORF">QUC21_14470</name>
</gene>
<feature type="transmembrane region" description="Helical" evidence="9">
    <location>
        <begin position="20"/>
        <end position="38"/>
    </location>
</feature>
<comment type="PTM">
    <text evidence="9">Cleaved by prepilin peptidase.</text>
</comment>
<evidence type="ECO:0000313" key="12">
    <source>
        <dbReference type="Proteomes" id="UP001175604"/>
    </source>
</evidence>
<evidence type="ECO:0000256" key="3">
    <source>
        <dbReference type="ARBA" id="ARBA00022475"/>
    </source>
</evidence>
<dbReference type="Pfam" id="PF02501">
    <property type="entry name" value="T2SSI"/>
    <property type="match status" value="1"/>
</dbReference>